<feature type="chain" id="PRO_5044786350" evidence="2">
    <location>
        <begin position="25"/>
        <end position="497"/>
    </location>
</feature>
<keyword evidence="4" id="KW-1185">Reference proteome</keyword>
<feature type="signal peptide" evidence="2">
    <location>
        <begin position="1"/>
        <end position="24"/>
    </location>
</feature>
<evidence type="ECO:0000256" key="2">
    <source>
        <dbReference type="SAM" id="SignalP"/>
    </source>
</evidence>
<protein>
    <submittedName>
        <fullName evidence="3">Uncharacterized protein</fullName>
    </submittedName>
</protein>
<keyword evidence="1" id="KW-0175">Coiled coil</keyword>
<dbReference type="EMBL" id="JBJKFK010001456">
    <property type="protein sequence ID" value="KAL3313040.1"/>
    <property type="molecule type" value="Genomic_DNA"/>
</dbReference>
<dbReference type="AlphaFoldDB" id="A0ABD2Q068"/>
<evidence type="ECO:0000256" key="1">
    <source>
        <dbReference type="SAM" id="Coils"/>
    </source>
</evidence>
<accession>A0ABD2Q068</accession>
<keyword evidence="2" id="KW-0732">Signal</keyword>
<dbReference type="Proteomes" id="UP001626550">
    <property type="component" value="Unassembled WGS sequence"/>
</dbReference>
<reference evidence="3 4" key="1">
    <citation type="submission" date="2024-11" db="EMBL/GenBank/DDBJ databases">
        <title>Adaptive evolution of stress response genes in parasites aligns with host niche diversity.</title>
        <authorList>
            <person name="Hahn C."/>
            <person name="Resl P."/>
        </authorList>
    </citation>
    <scope>NUCLEOTIDE SEQUENCE [LARGE SCALE GENOMIC DNA]</scope>
    <source>
        <strain evidence="3">EGGRZ-B1_66</strain>
        <tissue evidence="3">Body</tissue>
    </source>
</reference>
<proteinExistence type="predicted"/>
<dbReference type="InterPro" id="IPR036719">
    <property type="entry name" value="Neuro-gated_channel_TM_sf"/>
</dbReference>
<sequence>MMLMSAGSLFSTVLLLNLRYHAGGIRKVPWIIDVLVNQFLAKKLGMRQHVFRGINKAVSTKKPKISPEEEEEFRPRMATGFNHSDSDFSSLISETKPVRVEQTAANKSVLKRNPSFHAIVSKGGDQPNLDINRELYFSKRPTCYQCSTKGGLKEIEHIQEQLRKINRKLYFLQQHDHCFQAWKHANCVLDRFFMIIFLLVIILSSIDENKTLLQKIDELKLDNISVENEKYTLKKQLSSLEHDLSLSDQRVKILSAKLSHYGHCEEELDKLTPEYISDLEHENESLRKQANLLKMEFLKKDGEQSKVLQDLTQENERMKTKNRNLERFQSILTVERDELARKSCTLEEKLEQLSTKYEDQSGKLEQTERSLQSMRDFWLDTFQGKMCHQLWTGILKQTNLLSHLCEVFSATAKGEVVSFDFLLDFDPDKLSGPGMPSFDLDVLLGLKSDKDNLATVEAYLQSLLDQMYSHKSILVDLNSSILDAFAKKGKISKVVIS</sequence>
<gene>
    <name evidence="3" type="ORF">Ciccas_008359</name>
</gene>
<feature type="coiled-coil region" evidence="1">
    <location>
        <begin position="276"/>
        <end position="370"/>
    </location>
</feature>
<evidence type="ECO:0000313" key="3">
    <source>
        <dbReference type="EMBL" id="KAL3313040.1"/>
    </source>
</evidence>
<comment type="caution">
    <text evidence="3">The sequence shown here is derived from an EMBL/GenBank/DDBJ whole genome shotgun (WGS) entry which is preliminary data.</text>
</comment>
<organism evidence="3 4">
    <name type="scientific">Cichlidogyrus casuarinus</name>
    <dbReference type="NCBI Taxonomy" id="1844966"/>
    <lineage>
        <taxon>Eukaryota</taxon>
        <taxon>Metazoa</taxon>
        <taxon>Spiralia</taxon>
        <taxon>Lophotrochozoa</taxon>
        <taxon>Platyhelminthes</taxon>
        <taxon>Monogenea</taxon>
        <taxon>Monopisthocotylea</taxon>
        <taxon>Dactylogyridea</taxon>
        <taxon>Ancyrocephalidae</taxon>
        <taxon>Cichlidogyrus</taxon>
    </lineage>
</organism>
<dbReference type="SUPFAM" id="SSF90112">
    <property type="entry name" value="Neurotransmitter-gated ion-channel transmembrane pore"/>
    <property type="match status" value="1"/>
</dbReference>
<evidence type="ECO:0000313" key="4">
    <source>
        <dbReference type="Proteomes" id="UP001626550"/>
    </source>
</evidence>
<name>A0ABD2Q068_9PLAT</name>